<dbReference type="EMBL" id="CP144697">
    <property type="protein sequence ID" value="WVZ14489.1"/>
    <property type="molecule type" value="Genomic_DNA"/>
</dbReference>
<organism evidence="2 3">
    <name type="scientific">Vigna mungo</name>
    <name type="common">Black gram</name>
    <name type="synonym">Phaseolus mungo</name>
    <dbReference type="NCBI Taxonomy" id="3915"/>
    <lineage>
        <taxon>Eukaryota</taxon>
        <taxon>Viridiplantae</taxon>
        <taxon>Streptophyta</taxon>
        <taxon>Embryophyta</taxon>
        <taxon>Tracheophyta</taxon>
        <taxon>Spermatophyta</taxon>
        <taxon>Magnoliopsida</taxon>
        <taxon>eudicotyledons</taxon>
        <taxon>Gunneridae</taxon>
        <taxon>Pentapetalae</taxon>
        <taxon>rosids</taxon>
        <taxon>fabids</taxon>
        <taxon>Fabales</taxon>
        <taxon>Fabaceae</taxon>
        <taxon>Papilionoideae</taxon>
        <taxon>50 kb inversion clade</taxon>
        <taxon>NPAAA clade</taxon>
        <taxon>indigoferoid/millettioid clade</taxon>
        <taxon>Phaseoleae</taxon>
        <taxon>Vigna</taxon>
    </lineage>
</organism>
<feature type="compositionally biased region" description="Polar residues" evidence="1">
    <location>
        <begin position="36"/>
        <end position="48"/>
    </location>
</feature>
<proteinExistence type="predicted"/>
<feature type="compositionally biased region" description="Low complexity" evidence="1">
    <location>
        <begin position="81"/>
        <end position="109"/>
    </location>
</feature>
<reference evidence="2 3" key="1">
    <citation type="journal article" date="2023" name="Life. Sci Alliance">
        <title>Evolutionary insights into 3D genome organization and epigenetic landscape of Vigna mungo.</title>
        <authorList>
            <person name="Junaid A."/>
            <person name="Singh B."/>
            <person name="Bhatia S."/>
        </authorList>
    </citation>
    <scope>NUCLEOTIDE SEQUENCE [LARGE SCALE GENOMIC DNA]</scope>
    <source>
        <strain evidence="2">Urdbean</strain>
    </source>
</reference>
<feature type="region of interest" description="Disordered" evidence="1">
    <location>
        <begin position="35"/>
        <end position="59"/>
    </location>
</feature>
<dbReference type="AlphaFoldDB" id="A0AAQ3NQN1"/>
<evidence type="ECO:0000313" key="2">
    <source>
        <dbReference type="EMBL" id="WVZ14489.1"/>
    </source>
</evidence>
<sequence length="109" mass="11397">SNDSLKSTLPKESDSQSLSYKLLSCTCLNEVENPLSVPTSTWTLPLQKSSSTSSSWTLTSSSWDPFQLLTSQSSCPFPALSTPTSSSPSPSTTTTSSPSPSPSTPTSSS</sequence>
<feature type="region of interest" description="Disordered" evidence="1">
    <location>
        <begin position="77"/>
        <end position="109"/>
    </location>
</feature>
<protein>
    <submittedName>
        <fullName evidence="2">Uncharacterized protein</fullName>
    </submittedName>
</protein>
<dbReference type="Proteomes" id="UP001374535">
    <property type="component" value="Chromosome 4"/>
</dbReference>
<name>A0AAQ3NQN1_VIGMU</name>
<gene>
    <name evidence="2" type="ORF">V8G54_012055</name>
</gene>
<evidence type="ECO:0000313" key="3">
    <source>
        <dbReference type="Proteomes" id="UP001374535"/>
    </source>
</evidence>
<keyword evidence="3" id="KW-1185">Reference proteome</keyword>
<feature type="non-terminal residue" evidence="2">
    <location>
        <position position="109"/>
    </location>
</feature>
<feature type="compositionally biased region" description="Low complexity" evidence="1">
    <location>
        <begin position="49"/>
        <end position="59"/>
    </location>
</feature>
<evidence type="ECO:0000256" key="1">
    <source>
        <dbReference type="SAM" id="MobiDB-lite"/>
    </source>
</evidence>
<accession>A0AAQ3NQN1</accession>
<feature type="non-terminal residue" evidence="2">
    <location>
        <position position="1"/>
    </location>
</feature>